<accession>A0A7W9Y6E3</accession>
<dbReference type="PANTHER" id="PTHR16305">
    <property type="entry name" value="TESTICULAR SOLUBLE ADENYLYL CYCLASE"/>
    <property type="match status" value="1"/>
</dbReference>
<dbReference type="SUPFAM" id="SSF55073">
    <property type="entry name" value="Nucleotide cyclase"/>
    <property type="match status" value="1"/>
</dbReference>
<dbReference type="Proteomes" id="UP000547879">
    <property type="component" value="Unassembled WGS sequence"/>
</dbReference>
<dbReference type="Pfam" id="PF13191">
    <property type="entry name" value="AAA_16"/>
    <property type="match status" value="1"/>
</dbReference>
<gene>
    <name evidence="5" type="ORF">HNQ72_002485</name>
</gene>
<dbReference type="InterPro" id="IPR041664">
    <property type="entry name" value="AAA_16"/>
</dbReference>
<comment type="caution">
    <text evidence="5">The sequence shown here is derived from an EMBL/GenBank/DDBJ whole genome shotgun (WGS) entry which is preliminary data.</text>
</comment>
<reference evidence="5 6" key="1">
    <citation type="submission" date="2020-08" db="EMBL/GenBank/DDBJ databases">
        <title>Genomic Encyclopedia of Type Strains, Phase IV (KMG-IV): sequencing the most valuable type-strain genomes for metagenomic binning, comparative biology and taxonomic classification.</title>
        <authorList>
            <person name="Goeker M."/>
        </authorList>
    </citation>
    <scope>NUCLEOTIDE SEQUENCE [LARGE SCALE GENOMIC DNA]</scope>
    <source>
        <strain evidence="5 6">DSM 100734</strain>
    </source>
</reference>
<evidence type="ECO:0000256" key="3">
    <source>
        <dbReference type="SAM" id="MobiDB-lite"/>
    </source>
</evidence>
<keyword evidence="6" id="KW-1185">Reference proteome</keyword>
<dbReference type="AlphaFoldDB" id="A0A7W9Y6E3"/>
<dbReference type="GO" id="GO:0005737">
    <property type="term" value="C:cytoplasm"/>
    <property type="evidence" value="ECO:0007669"/>
    <property type="project" value="TreeGrafter"/>
</dbReference>
<dbReference type="SUPFAM" id="SSF52540">
    <property type="entry name" value="P-loop containing nucleoside triphosphate hydrolases"/>
    <property type="match status" value="1"/>
</dbReference>
<dbReference type="CDD" id="cd07302">
    <property type="entry name" value="CHD"/>
    <property type="match status" value="1"/>
</dbReference>
<sequence>MASESPINSPKHPRKSPGGGARPAEHGSERRLITALCYDLVGSTNLFHQLDIEDFQELISAFQQAVRSAIVARSGMMRLEAGDGGVALFPTELGSRDAASLAIRAGFDVIEACRRIGREARRSDMHVRVGIATSIALVQEPREDVPSQEPVTGAALAMAMRLETLAAPDSILVSEETKTLAGRAYAFIFEGSRSLRGFAEPERVWRALEHRTEVTRFYAFGRLGGSLIGRAAELETIGRCWQEVLAGKGQILAIEGDAGIGKSRLLREIRKLTRKERSRAFLFQCAPGGARSTLHPLMHGFPGTASKAAGPSRLAATTVAAAFAHHGIEEPDVAELFSYLLGAAGRNESLSGSDPKAIRDRARRATIHALETVGARGPLIMAVEDIHWIDPTSQDLLGEIARTVSRLPILLVVTLRPGTAMDWADGADVVHLSLKPLNRGETKQAIEASWPAHKRTALPELLEATERISGGVPLFIEEICQWITEIAPADAANIPEAIAHEGEAKVSHTHALAFEGILDERLARLGPARDVARAAAIAGGRTTLSLLHALLPDLARRSLASAADVLCETGFLTRGRTGGTVIYRFRHALIQETIYKALLRTQRQVLHRRLFNAVSDDRGLAEWIDTGGLADQAERAGLTEEAIRLFIAAGSESAGRSAMIEARHHLEHALALCAEMDESEAVDALRLSAFTRLGPILTGLIGANSPPARKLYEDGVAIARRQPKEDQPKWFPIYWGWWLTGPDFLVMHDRALEVQMMMLGTEDREITLQVKHCIWAIDFNLGRHKETQEAITAGIALYDERSAETARTLYGGHDAKVCGLGQLALSLWLTGQGSASDTALADMVSLVERIGHVPSTAHSLDTEAVSAFYRDDFERLADVSSRMQLFAQQHEMQSLAGMSLLFGGWAKAHSDDLLAGHEMFGEGLALLKDLGAVADLPIYLYMHATLLGLAGKYEQAIDVVTDAIWQAKETGHAYWLSELYRCRAVLRAQGNVKTNLVAAELLTAVTIAESQGAMALLQRASRSTRELGVVIGR</sequence>
<feature type="region of interest" description="Disordered" evidence="3">
    <location>
        <begin position="1"/>
        <end position="27"/>
    </location>
</feature>
<dbReference type="InterPro" id="IPR001054">
    <property type="entry name" value="A/G_cyclase"/>
</dbReference>
<evidence type="ECO:0000256" key="2">
    <source>
        <dbReference type="ARBA" id="ARBA00022840"/>
    </source>
</evidence>
<evidence type="ECO:0000313" key="6">
    <source>
        <dbReference type="Proteomes" id="UP000547879"/>
    </source>
</evidence>
<dbReference type="RefSeq" id="WP_183992507.1">
    <property type="nucleotide sequence ID" value="NZ_BMHW01000002.1"/>
</dbReference>
<name>A0A7W9Y6E3_9HYPH</name>
<evidence type="ECO:0000259" key="4">
    <source>
        <dbReference type="SMART" id="SM00044"/>
    </source>
</evidence>
<evidence type="ECO:0000256" key="1">
    <source>
        <dbReference type="ARBA" id="ARBA00022741"/>
    </source>
</evidence>
<dbReference type="GO" id="GO:0004016">
    <property type="term" value="F:adenylate cyclase activity"/>
    <property type="evidence" value="ECO:0007669"/>
    <property type="project" value="TreeGrafter"/>
</dbReference>
<evidence type="ECO:0000313" key="5">
    <source>
        <dbReference type="EMBL" id="MBB6162667.1"/>
    </source>
</evidence>
<protein>
    <submittedName>
        <fullName evidence="5">Putative ATPase/class 3 adenylate cyclase</fullName>
    </submittedName>
</protein>
<feature type="domain" description="Guanylate cyclase" evidence="4">
    <location>
        <begin position="2"/>
        <end position="191"/>
    </location>
</feature>
<proteinExistence type="predicted"/>
<dbReference type="GO" id="GO:0009190">
    <property type="term" value="P:cyclic nucleotide biosynthetic process"/>
    <property type="evidence" value="ECO:0007669"/>
    <property type="project" value="InterPro"/>
</dbReference>
<keyword evidence="2" id="KW-0067">ATP-binding</keyword>
<organism evidence="5 6">
    <name type="scientific">Rhizobium wenxiniae</name>
    <dbReference type="NCBI Taxonomy" id="1737357"/>
    <lineage>
        <taxon>Bacteria</taxon>
        <taxon>Pseudomonadati</taxon>
        <taxon>Pseudomonadota</taxon>
        <taxon>Alphaproteobacteria</taxon>
        <taxon>Hyphomicrobiales</taxon>
        <taxon>Rhizobiaceae</taxon>
        <taxon>Rhizobium/Agrobacterium group</taxon>
        <taxon>Rhizobium</taxon>
    </lineage>
</organism>
<dbReference type="InterPro" id="IPR027417">
    <property type="entry name" value="P-loop_NTPase"/>
</dbReference>
<dbReference type="SMART" id="SM00044">
    <property type="entry name" value="CYCc"/>
    <property type="match status" value="1"/>
</dbReference>
<dbReference type="GO" id="GO:0005524">
    <property type="term" value="F:ATP binding"/>
    <property type="evidence" value="ECO:0007669"/>
    <property type="project" value="UniProtKB-KW"/>
</dbReference>
<dbReference type="EMBL" id="JACHEG010000002">
    <property type="protein sequence ID" value="MBB6162667.1"/>
    <property type="molecule type" value="Genomic_DNA"/>
</dbReference>
<dbReference type="InterPro" id="IPR029787">
    <property type="entry name" value="Nucleotide_cyclase"/>
</dbReference>
<keyword evidence="1" id="KW-0547">Nucleotide-binding</keyword>
<dbReference type="GO" id="GO:0035556">
    <property type="term" value="P:intracellular signal transduction"/>
    <property type="evidence" value="ECO:0007669"/>
    <property type="project" value="InterPro"/>
</dbReference>
<dbReference type="PANTHER" id="PTHR16305:SF28">
    <property type="entry name" value="GUANYLATE CYCLASE DOMAIN-CONTAINING PROTEIN"/>
    <property type="match status" value="1"/>
</dbReference>
<dbReference type="Gene3D" id="3.30.70.1230">
    <property type="entry name" value="Nucleotide cyclase"/>
    <property type="match status" value="1"/>
</dbReference>